<keyword evidence="10" id="KW-1185">Reference proteome</keyword>
<dbReference type="PANTHER" id="PTHR36115">
    <property type="entry name" value="PROLINE-RICH ANTIGEN HOMOLOG-RELATED"/>
    <property type="match status" value="1"/>
</dbReference>
<dbReference type="AlphaFoldDB" id="A0A2U7PF06"/>
<evidence type="ECO:0000313" key="8">
    <source>
        <dbReference type="EMBL" id="ATI23676.1"/>
    </source>
</evidence>
<keyword evidence="3 6" id="KW-0812">Transmembrane</keyword>
<feature type="transmembrane region" description="Helical" evidence="6">
    <location>
        <begin position="70"/>
        <end position="95"/>
    </location>
</feature>
<sequence length="178" mass="20423">MDTVEPTHQPNHLNQAVASNLNEIHRIVYAGFVPRFFAYIIDLIVIWSINSIITRPLLRVTNLSEAKLWIDLLSAANITQSIVFFLYFVLMTFFFRATLGKMILGLSVEPLKGEHLTKGQIIFREFVGRYISMAVLGLPYLVVIFTRKHQGIHDLFADTSVIKDRMKKLNREIESSVD</sequence>
<evidence type="ECO:0000256" key="5">
    <source>
        <dbReference type="ARBA" id="ARBA00023136"/>
    </source>
</evidence>
<dbReference type="Pfam" id="PF06271">
    <property type="entry name" value="RDD"/>
    <property type="match status" value="1"/>
</dbReference>
<evidence type="ECO:0000313" key="9">
    <source>
        <dbReference type="EMBL" id="GGF25285.1"/>
    </source>
</evidence>
<evidence type="ECO:0000259" key="7">
    <source>
        <dbReference type="Pfam" id="PF06271"/>
    </source>
</evidence>
<protein>
    <submittedName>
        <fullName evidence="8">RDD membrane protein</fullName>
    </submittedName>
</protein>
<dbReference type="GO" id="GO:0005886">
    <property type="term" value="C:plasma membrane"/>
    <property type="evidence" value="ECO:0007669"/>
    <property type="project" value="UniProtKB-SubCell"/>
</dbReference>
<accession>A0A2U7PF06</accession>
<evidence type="ECO:0000256" key="1">
    <source>
        <dbReference type="ARBA" id="ARBA00004651"/>
    </source>
</evidence>
<keyword evidence="2" id="KW-1003">Cell membrane</keyword>
<dbReference type="PANTHER" id="PTHR36115:SF9">
    <property type="entry name" value="LMO1584 PROTEIN"/>
    <property type="match status" value="1"/>
</dbReference>
<evidence type="ECO:0000256" key="2">
    <source>
        <dbReference type="ARBA" id="ARBA00022475"/>
    </source>
</evidence>
<reference evidence="8" key="2">
    <citation type="submission" date="2017-02" db="EMBL/GenBank/DDBJ databases">
        <title>An uncharacterized function protein belonging to RDD family from the moderate halophile Halobacillus andaensis exhibits Na+(Li+)(K+)/H+ antiport activity.</title>
        <authorList>
            <person name="Shao L."/>
            <person name="Jiang J."/>
        </authorList>
    </citation>
    <scope>NUCLEOTIDE SEQUENCE</scope>
    <source>
        <strain evidence="8">NEAU-ST10-40</strain>
    </source>
</reference>
<feature type="transmembrane region" description="Helical" evidence="6">
    <location>
        <begin position="126"/>
        <end position="145"/>
    </location>
</feature>
<comment type="subcellular location">
    <subcellularLocation>
        <location evidence="1">Cell membrane</location>
        <topology evidence="1">Multi-pass membrane protein</topology>
    </subcellularLocation>
</comment>
<feature type="domain" description="RDD" evidence="7">
    <location>
        <begin position="29"/>
        <end position="157"/>
    </location>
</feature>
<keyword evidence="5 6" id="KW-0472">Membrane</keyword>
<feature type="transmembrane region" description="Helical" evidence="6">
    <location>
        <begin position="36"/>
        <end position="58"/>
    </location>
</feature>
<evidence type="ECO:0000313" key="10">
    <source>
        <dbReference type="Proteomes" id="UP000660110"/>
    </source>
</evidence>
<evidence type="ECO:0000256" key="4">
    <source>
        <dbReference type="ARBA" id="ARBA00022989"/>
    </source>
</evidence>
<reference evidence="9" key="1">
    <citation type="journal article" date="2014" name="Int. J. Syst. Evol. Microbiol.">
        <title>Complete genome sequence of Corynebacterium casei LMG S-19264T (=DSM 44701T), isolated from a smear-ripened cheese.</title>
        <authorList>
            <consortium name="US DOE Joint Genome Institute (JGI-PGF)"/>
            <person name="Walter F."/>
            <person name="Albersmeier A."/>
            <person name="Kalinowski J."/>
            <person name="Ruckert C."/>
        </authorList>
    </citation>
    <scope>NUCLEOTIDE SEQUENCE</scope>
    <source>
        <strain evidence="9">CGMCC 1.12153</strain>
    </source>
</reference>
<dbReference type="RefSeq" id="WP_188377871.1">
    <property type="nucleotide sequence ID" value="NZ_BMEL01000003.1"/>
</dbReference>
<dbReference type="InterPro" id="IPR051791">
    <property type="entry name" value="Pra-immunoreactive"/>
</dbReference>
<dbReference type="EMBL" id="KY575967">
    <property type="protein sequence ID" value="ATI23676.1"/>
    <property type="molecule type" value="Genomic_DNA"/>
</dbReference>
<dbReference type="EMBL" id="BMEL01000003">
    <property type="protein sequence ID" value="GGF25285.1"/>
    <property type="molecule type" value="Genomic_DNA"/>
</dbReference>
<reference evidence="9" key="3">
    <citation type="submission" date="2020-09" db="EMBL/GenBank/DDBJ databases">
        <authorList>
            <person name="Sun Q."/>
            <person name="Zhou Y."/>
        </authorList>
    </citation>
    <scope>NUCLEOTIDE SEQUENCE</scope>
    <source>
        <strain evidence="9">CGMCC 1.12153</strain>
    </source>
</reference>
<gene>
    <name evidence="9" type="ORF">GCM10010954_25220</name>
</gene>
<proteinExistence type="predicted"/>
<keyword evidence="4 6" id="KW-1133">Transmembrane helix</keyword>
<evidence type="ECO:0000256" key="3">
    <source>
        <dbReference type="ARBA" id="ARBA00022692"/>
    </source>
</evidence>
<organism evidence="8">
    <name type="scientific">Halobacillus andaensis</name>
    <dbReference type="NCBI Taxonomy" id="1176239"/>
    <lineage>
        <taxon>Bacteria</taxon>
        <taxon>Bacillati</taxon>
        <taxon>Bacillota</taxon>
        <taxon>Bacilli</taxon>
        <taxon>Bacillales</taxon>
        <taxon>Bacillaceae</taxon>
        <taxon>Halobacillus</taxon>
    </lineage>
</organism>
<dbReference type="Proteomes" id="UP000660110">
    <property type="component" value="Unassembled WGS sequence"/>
</dbReference>
<dbReference type="InterPro" id="IPR010432">
    <property type="entry name" value="RDD"/>
</dbReference>
<evidence type="ECO:0000256" key="6">
    <source>
        <dbReference type="SAM" id="Phobius"/>
    </source>
</evidence>
<name>A0A2U7PF06_HALAA</name>